<dbReference type="EMBL" id="WNTK01000004">
    <property type="protein sequence ID" value="KAG9485801.1"/>
    <property type="molecule type" value="Genomic_DNA"/>
</dbReference>
<feature type="region of interest" description="Disordered" evidence="1">
    <location>
        <begin position="610"/>
        <end position="648"/>
    </location>
</feature>
<keyword evidence="2" id="KW-0472">Membrane</keyword>
<dbReference type="Proteomes" id="UP000770717">
    <property type="component" value="Unassembled WGS sequence"/>
</dbReference>
<dbReference type="GO" id="GO:0008139">
    <property type="term" value="F:nuclear localization sequence binding"/>
    <property type="evidence" value="ECO:0007669"/>
    <property type="project" value="TreeGrafter"/>
</dbReference>
<feature type="compositionally biased region" description="Low complexity" evidence="1">
    <location>
        <begin position="215"/>
        <end position="232"/>
    </location>
</feature>
<evidence type="ECO:0000313" key="3">
    <source>
        <dbReference type="EMBL" id="KAG9485801.1"/>
    </source>
</evidence>
<feature type="compositionally biased region" description="Low complexity" evidence="1">
    <location>
        <begin position="277"/>
        <end position="294"/>
    </location>
</feature>
<dbReference type="GO" id="GO:0006405">
    <property type="term" value="P:RNA export from nucleus"/>
    <property type="evidence" value="ECO:0007669"/>
    <property type="project" value="TreeGrafter"/>
</dbReference>
<accession>A0A8J6FE29</accession>
<feature type="region of interest" description="Disordered" evidence="1">
    <location>
        <begin position="583"/>
        <end position="602"/>
    </location>
</feature>
<name>A0A8J6FE29_ELECQ</name>
<feature type="compositionally biased region" description="Low complexity" evidence="1">
    <location>
        <begin position="626"/>
        <end position="648"/>
    </location>
</feature>
<dbReference type="GO" id="GO:0006606">
    <property type="term" value="P:protein import into nucleus"/>
    <property type="evidence" value="ECO:0007669"/>
    <property type="project" value="TreeGrafter"/>
</dbReference>
<evidence type="ECO:0000256" key="1">
    <source>
        <dbReference type="SAM" id="MobiDB-lite"/>
    </source>
</evidence>
<dbReference type="InterPro" id="IPR026054">
    <property type="entry name" value="Nucleoporin"/>
</dbReference>
<dbReference type="AlphaFoldDB" id="A0A8J6FE29"/>
<proteinExistence type="predicted"/>
<feature type="compositionally biased region" description="Basic residues" evidence="1">
    <location>
        <begin position="1050"/>
        <end position="1060"/>
    </location>
</feature>
<feature type="region of interest" description="Disordered" evidence="1">
    <location>
        <begin position="1032"/>
        <end position="1060"/>
    </location>
</feature>
<feature type="region of interest" description="Disordered" evidence="1">
    <location>
        <begin position="199"/>
        <end position="294"/>
    </location>
</feature>
<feature type="compositionally biased region" description="Polar residues" evidence="1">
    <location>
        <begin position="394"/>
        <end position="415"/>
    </location>
</feature>
<evidence type="ECO:0000313" key="4">
    <source>
        <dbReference type="Proteomes" id="UP000770717"/>
    </source>
</evidence>
<dbReference type="GO" id="GO:0005643">
    <property type="term" value="C:nuclear pore"/>
    <property type="evidence" value="ECO:0007669"/>
    <property type="project" value="TreeGrafter"/>
</dbReference>
<organism evidence="3 4">
    <name type="scientific">Eleutherodactylus coqui</name>
    <name type="common">Puerto Rican coqui</name>
    <dbReference type="NCBI Taxonomy" id="57060"/>
    <lineage>
        <taxon>Eukaryota</taxon>
        <taxon>Metazoa</taxon>
        <taxon>Chordata</taxon>
        <taxon>Craniata</taxon>
        <taxon>Vertebrata</taxon>
        <taxon>Euteleostomi</taxon>
        <taxon>Amphibia</taxon>
        <taxon>Batrachia</taxon>
        <taxon>Anura</taxon>
        <taxon>Neobatrachia</taxon>
        <taxon>Hyloidea</taxon>
        <taxon>Eleutherodactylidae</taxon>
        <taxon>Eleutherodactylinae</taxon>
        <taxon>Eleutherodactylus</taxon>
        <taxon>Eleutherodactylus</taxon>
    </lineage>
</organism>
<feature type="transmembrane region" description="Helical" evidence="2">
    <location>
        <begin position="30"/>
        <end position="63"/>
    </location>
</feature>
<reference evidence="3" key="1">
    <citation type="thesis" date="2020" institute="ProQuest LLC" country="789 East Eisenhower Parkway, Ann Arbor, MI, USA">
        <title>Comparative Genomics and Chromosome Evolution.</title>
        <authorList>
            <person name="Mudd A.B."/>
        </authorList>
    </citation>
    <scope>NUCLEOTIDE SEQUENCE</scope>
    <source>
        <strain evidence="3">HN-11 Male</strain>
        <tissue evidence="3">Kidney and liver</tissue>
    </source>
</reference>
<keyword evidence="2" id="KW-0812">Transmembrane</keyword>
<dbReference type="OrthoDB" id="6510268at2759"/>
<comment type="caution">
    <text evidence="3">The sequence shown here is derived from an EMBL/GenBank/DDBJ whole genome shotgun (WGS) entry which is preliminary data.</text>
</comment>
<evidence type="ECO:0000256" key="2">
    <source>
        <dbReference type="SAM" id="Phobius"/>
    </source>
</evidence>
<feature type="compositionally biased region" description="Low complexity" evidence="1">
    <location>
        <begin position="864"/>
        <end position="892"/>
    </location>
</feature>
<dbReference type="Pfam" id="PF15229">
    <property type="entry name" value="POM121"/>
    <property type="match status" value="1"/>
</dbReference>
<feature type="compositionally biased region" description="Low complexity" evidence="1">
    <location>
        <begin position="754"/>
        <end position="769"/>
    </location>
</feature>
<dbReference type="PANTHER" id="PTHR23193:SF5">
    <property type="entry name" value="NUCLEAR ENVELOPE PORE MEMBRANE PROTEIN POM 121C-RELATED"/>
    <property type="match status" value="1"/>
</dbReference>
<feature type="compositionally biased region" description="Polar residues" evidence="1">
    <location>
        <begin position="798"/>
        <end position="824"/>
    </location>
</feature>
<feature type="compositionally biased region" description="Low complexity" evidence="1">
    <location>
        <begin position="839"/>
        <end position="852"/>
    </location>
</feature>
<keyword evidence="4" id="KW-1185">Reference proteome</keyword>
<feature type="compositionally biased region" description="Low complexity" evidence="1">
    <location>
        <begin position="416"/>
        <end position="427"/>
    </location>
</feature>
<feature type="compositionally biased region" description="Basic and acidic residues" evidence="1">
    <location>
        <begin position="383"/>
        <end position="393"/>
    </location>
</feature>
<feature type="region of interest" description="Disordered" evidence="1">
    <location>
        <begin position="798"/>
        <end position="892"/>
    </location>
</feature>
<feature type="region of interest" description="Disordered" evidence="1">
    <location>
        <begin position="754"/>
        <end position="773"/>
    </location>
</feature>
<feature type="region of interest" description="Disordered" evidence="1">
    <location>
        <begin position="313"/>
        <end position="335"/>
    </location>
</feature>
<keyword evidence="2" id="KW-1133">Transmembrane helix</keyword>
<dbReference type="GO" id="GO:0017056">
    <property type="term" value="F:structural constituent of nuclear pore"/>
    <property type="evidence" value="ECO:0007669"/>
    <property type="project" value="TreeGrafter"/>
</dbReference>
<protein>
    <recommendedName>
        <fullName evidence="5">Nuclear envelope pore membrane protein POM 121</fullName>
    </recommendedName>
</protein>
<feature type="region of interest" description="Disordered" evidence="1">
    <location>
        <begin position="356"/>
        <end position="436"/>
    </location>
</feature>
<evidence type="ECO:0008006" key="5">
    <source>
        <dbReference type="Google" id="ProtNLM"/>
    </source>
</evidence>
<gene>
    <name evidence="3" type="ORF">GDO78_008730</name>
</gene>
<dbReference type="PANTHER" id="PTHR23193">
    <property type="entry name" value="NUCLEAR PORE COMPLEX PROTEIN NUP"/>
    <property type="match status" value="1"/>
</dbReference>
<feature type="compositionally biased region" description="Polar residues" evidence="1">
    <location>
        <begin position="363"/>
        <end position="381"/>
    </location>
</feature>
<sequence length="1060" mass="110511">MCPSGGRGGGVRDRLRRLLRDALNREFRPVTLLLPAGLLLLLLVYCFPLLSSLVLCVLAGWAYRRSGGRLGEWGQRAGGAPVVRHRAALYRRPASKWSPASWLLLMGSYLGKQEPPARGACRGARDLQERLARPNPSVPTPARRLSFRETPVVTNRPFLSPRRRYPTHQPQYSIPGSLPSVYGDGFPRKILLSPKYSQLRSPGTVKIARPDPNISRSPVLTSLLSPSTASPSPSCPPPDPCAKETVLNAIRESRKRMNKDEQYTAGGGIENKRRRQASSGSGASPSGSPVVNGSLSYVSKSDLLKRTLNTQMLDETVNKRSRTSSNSSLSSCTMNGIMMPTHNAITSSFSSSRVLLQKRKRNCQSTSAVSSLPSSRSQTPDLSAKKAREELHDASQSTPVKSGSGDQAGQVNETPSSNSSALNSSDNGSGGPRRKKVLLVCPGRNDQYPLPPPPVVGYSITSKDLDCEKKAFLQRLNKALEDTADSIPASSAPSIATTASALPLFSLSTASALTAQTSTVSSNPLLQSLAKMQNEGSQESVQPVAVDFPNHKVPLLGLASVKEDSGPSQNVSFKLTSQPAAVVPNNSTSQLDGAVQNKPESKSSLLQLLTQSSGNDSQSSFKPLFPSNVSTSPPSVSTSGPSMPSVSSTNTFKPIFGEQNVLQNQPANTFKPIFGDSSLQQPVTSASPFPVTSASPFTFQVNANPTATAPPSLSGFGTTATNITPSTDSATKQSLSLPTSSSATTNFGSTFSGGVTSSSTAASAPTNTFLGSGTSTDFQTKTTFVFGHAPTSQASPGLNVFGNTQTAPVSQPQKSSVFGSTSSAFPAALNSNPPPYPASSGTSTFNSSSGSGVQADKPAANPLASFGASGGQSTFGSGTQSSFGSSSQTAFGTNSQPAFGSNATFSFGSASATTNPTVFGTMNSTQTNSTPTTNQFGASKPFAFGEKTNTAVSFGATTSTLPAPAMSFGNSSVAQNSTSLSFVTPGPTENKPTFVTPATPSFGQNASPAPVNFGTPPAPSFGNPSASFGQANHGFSIGVTSKTSGARQRLMARRQHTRKK</sequence>